<sequence length="75" mass="8384">MKFTSVRPVKSSVSWNTIGRHISTSPVTMKPLQSRLFAGALKRAQQLHGFDNDTDQQALALDCLRLHPELDMHPG</sequence>
<dbReference type="Proteomes" id="UP000254633">
    <property type="component" value="Unassembled WGS sequence"/>
</dbReference>
<accession>A0A379U1Q0</accession>
<dbReference type="EMBL" id="UGXH01000003">
    <property type="protein sequence ID" value="SUG56320.1"/>
    <property type="molecule type" value="Genomic_DNA"/>
</dbReference>
<evidence type="ECO:0000313" key="2">
    <source>
        <dbReference type="Proteomes" id="UP000254633"/>
    </source>
</evidence>
<proteinExistence type="predicted"/>
<reference evidence="1 2" key="1">
    <citation type="submission" date="2018-06" db="EMBL/GenBank/DDBJ databases">
        <authorList>
            <consortium name="Pathogen Informatics"/>
            <person name="Doyle S."/>
        </authorList>
    </citation>
    <scope>NUCLEOTIDE SEQUENCE [LARGE SCALE GENOMIC DNA]</scope>
    <source>
        <strain evidence="1 2">NCTC10060</strain>
    </source>
</reference>
<evidence type="ECO:0000313" key="1">
    <source>
        <dbReference type="EMBL" id="SUG56320.1"/>
    </source>
</evidence>
<protein>
    <submittedName>
        <fullName evidence="1">Uncharacterized protein</fullName>
    </submittedName>
</protein>
<gene>
    <name evidence="1" type="ORF">NCTC10060_03493</name>
</gene>
<name>A0A379U1Q0_SALDZ</name>
<dbReference type="AlphaFoldDB" id="A0A379U1Q0"/>
<organism evidence="1 2">
    <name type="scientific">Salmonella diarizonae</name>
    <dbReference type="NCBI Taxonomy" id="59204"/>
    <lineage>
        <taxon>Bacteria</taxon>
        <taxon>Pseudomonadati</taxon>
        <taxon>Pseudomonadota</taxon>
        <taxon>Gammaproteobacteria</taxon>
        <taxon>Enterobacterales</taxon>
        <taxon>Enterobacteriaceae</taxon>
        <taxon>Salmonella</taxon>
    </lineage>
</organism>